<dbReference type="PROSITE" id="PS50262">
    <property type="entry name" value="G_PROTEIN_RECEP_F1_2"/>
    <property type="match status" value="1"/>
</dbReference>
<evidence type="ECO:0000256" key="3">
    <source>
        <dbReference type="ARBA" id="ARBA00022692"/>
    </source>
</evidence>
<comment type="subcellular location">
    <subcellularLocation>
        <location evidence="1">Membrane</location>
        <topology evidence="1">Multi-pass membrane protein</topology>
    </subcellularLocation>
</comment>
<sequence length="122" mass="13643">MSSLNNTNTEVLRFFLIGIPGLEKSHIWISIPFSSVYLLSPLGNCTILFFIKTEPSHHEPMYYFFSMLSISDLGLSLSSLTTTLGLFLFAVHEVYATACFAQEFCIHLFTLTEASVLSAMAF</sequence>
<dbReference type="Gene3D" id="1.20.1070.10">
    <property type="entry name" value="Rhodopsin 7-helix transmembrane proteins"/>
    <property type="match status" value="1"/>
</dbReference>
<keyword evidence="5 8" id="KW-1133">Transmembrane helix</keyword>
<protein>
    <submittedName>
        <fullName evidence="10">O51A7 protein</fullName>
    </submittedName>
</protein>
<proteinExistence type="predicted"/>
<feature type="domain" description="G-protein coupled receptors family 1 profile" evidence="9">
    <location>
        <begin position="43"/>
        <end position="122"/>
    </location>
</feature>
<dbReference type="AlphaFoldDB" id="A0A6G1A8B4"/>
<evidence type="ECO:0000259" key="9">
    <source>
        <dbReference type="PROSITE" id="PS50262"/>
    </source>
</evidence>
<dbReference type="InterPro" id="IPR050402">
    <property type="entry name" value="OR51/52/56-like"/>
</dbReference>
<name>A0A6G1A8B4_CROCR</name>
<feature type="non-terminal residue" evidence="10">
    <location>
        <position position="1"/>
    </location>
</feature>
<evidence type="ECO:0000256" key="5">
    <source>
        <dbReference type="ARBA" id="ARBA00022989"/>
    </source>
</evidence>
<dbReference type="InterPro" id="IPR000725">
    <property type="entry name" value="Olfact_rcpt"/>
</dbReference>
<evidence type="ECO:0000256" key="2">
    <source>
        <dbReference type="ARBA" id="ARBA00022606"/>
    </source>
</evidence>
<evidence type="ECO:0000256" key="7">
    <source>
        <dbReference type="ARBA" id="ARBA00023224"/>
    </source>
</evidence>
<dbReference type="Proteomes" id="UP000475037">
    <property type="component" value="Unassembled WGS sequence"/>
</dbReference>
<accession>A0A6G1A8B4</accession>
<dbReference type="SMR" id="A0A6G1A8B4"/>
<dbReference type="PANTHER" id="PTHR26450">
    <property type="entry name" value="OLFACTORY RECEPTOR 56B1-RELATED"/>
    <property type="match status" value="1"/>
</dbReference>
<gene>
    <name evidence="10" type="primary">Or51a7_2</name>
    <name evidence="10" type="ORF">FOF47_R20980</name>
</gene>
<dbReference type="InterPro" id="IPR017452">
    <property type="entry name" value="GPCR_Rhodpsn_7TM"/>
</dbReference>
<keyword evidence="6 8" id="KW-0472">Membrane</keyword>
<evidence type="ECO:0000313" key="11">
    <source>
        <dbReference type="Proteomes" id="UP000475037"/>
    </source>
</evidence>
<dbReference type="GO" id="GO:0005886">
    <property type="term" value="C:plasma membrane"/>
    <property type="evidence" value="ECO:0007669"/>
    <property type="project" value="TreeGrafter"/>
</dbReference>
<dbReference type="PANTHER" id="PTHR26450:SF16">
    <property type="entry name" value="OLFACTORY RECEPTOR"/>
    <property type="match status" value="1"/>
</dbReference>
<evidence type="ECO:0000256" key="4">
    <source>
        <dbReference type="ARBA" id="ARBA00022725"/>
    </source>
</evidence>
<keyword evidence="11" id="KW-1185">Reference proteome</keyword>
<keyword evidence="2" id="KW-0716">Sensory transduction</keyword>
<keyword evidence="4" id="KW-0552">Olfaction</keyword>
<keyword evidence="3 8" id="KW-0812">Transmembrane</keyword>
<reference evidence="10 11" key="1">
    <citation type="submission" date="2019-11" db="EMBL/GenBank/DDBJ databases">
        <authorList>
            <person name="Yang C."/>
            <person name="Li F."/>
        </authorList>
    </citation>
    <scope>NUCLEOTIDE SEQUENCE [LARGE SCALE GENOMIC DNA]</scope>
    <source>
        <strain evidence="10">KB4526</strain>
        <tissue evidence="10">Muscle</tissue>
    </source>
</reference>
<feature type="transmembrane region" description="Helical" evidence="8">
    <location>
        <begin position="63"/>
        <end position="90"/>
    </location>
</feature>
<organism evidence="10 11">
    <name type="scientific">Crocuta crocuta</name>
    <name type="common">Spotted hyena</name>
    <dbReference type="NCBI Taxonomy" id="9678"/>
    <lineage>
        <taxon>Eukaryota</taxon>
        <taxon>Metazoa</taxon>
        <taxon>Chordata</taxon>
        <taxon>Craniata</taxon>
        <taxon>Vertebrata</taxon>
        <taxon>Euteleostomi</taxon>
        <taxon>Mammalia</taxon>
        <taxon>Eutheria</taxon>
        <taxon>Laurasiatheria</taxon>
        <taxon>Carnivora</taxon>
        <taxon>Feliformia</taxon>
        <taxon>Hyaenidae</taxon>
        <taxon>Crocuta</taxon>
    </lineage>
</organism>
<keyword evidence="7" id="KW-0807">Transducer</keyword>
<dbReference type="Pfam" id="PF13853">
    <property type="entry name" value="7tm_4"/>
    <property type="match status" value="1"/>
</dbReference>
<dbReference type="GO" id="GO:0007186">
    <property type="term" value="P:G protein-coupled receptor signaling pathway"/>
    <property type="evidence" value="ECO:0007669"/>
    <property type="project" value="InterPro"/>
</dbReference>
<evidence type="ECO:0000313" key="10">
    <source>
        <dbReference type="EMBL" id="KAF0872049.1"/>
    </source>
</evidence>
<dbReference type="SUPFAM" id="SSF81321">
    <property type="entry name" value="Family A G protein-coupled receptor-like"/>
    <property type="match status" value="1"/>
</dbReference>
<dbReference type="EMBL" id="VOAJ01006381">
    <property type="protein sequence ID" value="KAF0872049.1"/>
    <property type="molecule type" value="Genomic_DNA"/>
</dbReference>
<dbReference type="GO" id="GO:0004984">
    <property type="term" value="F:olfactory receptor activity"/>
    <property type="evidence" value="ECO:0007669"/>
    <property type="project" value="InterPro"/>
</dbReference>
<feature type="non-terminal residue" evidence="10">
    <location>
        <position position="122"/>
    </location>
</feature>
<comment type="caution">
    <text evidence="10">The sequence shown here is derived from an EMBL/GenBank/DDBJ whole genome shotgun (WGS) entry which is preliminary data.</text>
</comment>
<feature type="transmembrane region" description="Helical" evidence="8">
    <location>
        <begin position="27"/>
        <end position="51"/>
    </location>
</feature>
<evidence type="ECO:0000256" key="6">
    <source>
        <dbReference type="ARBA" id="ARBA00023136"/>
    </source>
</evidence>
<evidence type="ECO:0000256" key="8">
    <source>
        <dbReference type="SAM" id="Phobius"/>
    </source>
</evidence>
<evidence type="ECO:0000256" key="1">
    <source>
        <dbReference type="ARBA" id="ARBA00004141"/>
    </source>
</evidence>